<keyword evidence="11 12" id="KW-0472">Membrane</keyword>
<dbReference type="Pfam" id="PF00664">
    <property type="entry name" value="ABC_membrane"/>
    <property type="match status" value="1"/>
</dbReference>
<evidence type="ECO:0000256" key="12">
    <source>
        <dbReference type="SAM" id="Phobius"/>
    </source>
</evidence>
<dbReference type="GO" id="GO:0005886">
    <property type="term" value="C:plasma membrane"/>
    <property type="evidence" value="ECO:0007669"/>
    <property type="project" value="UniProtKB-SubCell"/>
</dbReference>
<dbReference type="Gene3D" id="3.40.50.300">
    <property type="entry name" value="P-loop containing nucleotide triphosphate hydrolases"/>
    <property type="match status" value="1"/>
</dbReference>
<evidence type="ECO:0000256" key="8">
    <source>
        <dbReference type="ARBA" id="ARBA00022967"/>
    </source>
</evidence>
<dbReference type="PROSITE" id="PS50929">
    <property type="entry name" value="ABC_TM1F"/>
    <property type="match status" value="1"/>
</dbReference>
<feature type="domain" description="ABC transmembrane type-1" evidence="14">
    <location>
        <begin position="23"/>
        <end position="304"/>
    </location>
</feature>
<dbReference type="SUPFAM" id="SSF52540">
    <property type="entry name" value="P-loop containing nucleoside triphosphate hydrolases"/>
    <property type="match status" value="1"/>
</dbReference>
<dbReference type="PANTHER" id="PTHR43394:SF1">
    <property type="entry name" value="ATP-BINDING CASSETTE SUB-FAMILY B MEMBER 10, MITOCHONDRIAL"/>
    <property type="match status" value="1"/>
</dbReference>
<reference evidence="15 16" key="1">
    <citation type="submission" date="2020-04" db="EMBL/GenBank/DDBJ databases">
        <title>Acinetobacter Taxon 24.</title>
        <authorList>
            <person name="Nemec A."/>
            <person name="Radolfova-Krizova L."/>
            <person name="Higgins P.G."/>
            <person name="Spanelova P."/>
        </authorList>
    </citation>
    <scope>NUCLEOTIDE SEQUENCE [LARGE SCALE GENOMIC DNA]</scope>
    <source>
        <strain evidence="15 16">ANC 5380</strain>
    </source>
</reference>
<protein>
    <submittedName>
        <fullName evidence="15">Lipid A export permease/ATP-binding protein MsbA</fullName>
    </submittedName>
</protein>
<dbReference type="GO" id="GO:0034040">
    <property type="term" value="F:ATPase-coupled lipid transmembrane transporter activity"/>
    <property type="evidence" value="ECO:0007669"/>
    <property type="project" value="InterPro"/>
</dbReference>
<dbReference type="InterPro" id="IPR011917">
    <property type="entry name" value="ABC_transpr_lipidA"/>
</dbReference>
<evidence type="ECO:0000259" key="14">
    <source>
        <dbReference type="PROSITE" id="PS50929"/>
    </source>
</evidence>
<comment type="caution">
    <text evidence="15">The sequence shown here is derived from an EMBL/GenBank/DDBJ whole genome shotgun (WGS) entry which is preliminary data.</text>
</comment>
<dbReference type="GO" id="GO:0016887">
    <property type="term" value="F:ATP hydrolysis activity"/>
    <property type="evidence" value="ECO:0007669"/>
    <property type="project" value="InterPro"/>
</dbReference>
<sequence length="575" mass="63951">MKQDFKVYLRLLGYLKPFWGVAILVFIGFSISAATEVSIAKLLEKIITAIQHRDQDFTSIFPFLVILLMFFRGVGSFIGGYFTAVISRNLVFNIREEVFSKLLKLPSQYYLDNTSGHITAKIMYNVEQLTAASSESLKTIVQQGLITIGLLGYLLYSNWRLTLIILIFAPLMGFLVRQASKRMRKLSLQVQDTMGDVNHVVQETVNGNLVVKGFGGQEYEQTRFKDHSLENLKRGLKMVVVQQLNSPVVQFIMSIAMSLIIWIALRPEILRDTSAGEFVAYITAAGMLSKPIKALTDVNEKLQRGMAAAHSVFELLDLPEEKNTGTLTPVLKGNIQFQNVNLIYADGHQAIHDFNLNVKAGETVALVGRSGAGKTSLVNLLVRFQEASSGHIYLDKHDIRALDINTLRTQIAMVNQQVVLFNRTVRENIAYGQLEGASDADIIAAAKAAYAHDFIMALPQGYDTPLGAQGLNLSGGQRQRIAIARAILKNAPILILDEATSALDNESEYFIQQAFDAAMQDRTTIVIAHRLSTIENADRIVVMDKGTIVEQGTHAELIAKHGAYYQLHQRNFEEN</sequence>
<dbReference type="PROSITE" id="PS50893">
    <property type="entry name" value="ABC_TRANSPORTER_2"/>
    <property type="match status" value="1"/>
</dbReference>
<keyword evidence="10" id="KW-0445">Lipid transport</keyword>
<evidence type="ECO:0000256" key="9">
    <source>
        <dbReference type="ARBA" id="ARBA00022989"/>
    </source>
</evidence>
<dbReference type="InterPro" id="IPR011527">
    <property type="entry name" value="ABC1_TM_dom"/>
</dbReference>
<evidence type="ECO:0000256" key="11">
    <source>
        <dbReference type="ARBA" id="ARBA00023136"/>
    </source>
</evidence>
<keyword evidence="5 12" id="KW-0812">Transmembrane</keyword>
<dbReference type="NCBIfam" id="TIGR02203">
    <property type="entry name" value="MsbA_lipidA"/>
    <property type="match status" value="1"/>
</dbReference>
<feature type="transmembrane region" description="Helical" evidence="12">
    <location>
        <begin position="244"/>
        <end position="265"/>
    </location>
</feature>
<dbReference type="Pfam" id="PF00005">
    <property type="entry name" value="ABC_tran"/>
    <property type="match status" value="1"/>
</dbReference>
<evidence type="ECO:0000256" key="10">
    <source>
        <dbReference type="ARBA" id="ARBA00023055"/>
    </source>
</evidence>
<feature type="transmembrane region" description="Helical" evidence="12">
    <location>
        <begin position="159"/>
        <end position="176"/>
    </location>
</feature>
<keyword evidence="3" id="KW-1003">Cell membrane</keyword>
<dbReference type="FunFam" id="3.40.50.300:FF:000218">
    <property type="entry name" value="Multidrug ABC transporter ATP-binding protein"/>
    <property type="match status" value="1"/>
</dbReference>
<dbReference type="GO" id="GO:0015421">
    <property type="term" value="F:ABC-type oligopeptide transporter activity"/>
    <property type="evidence" value="ECO:0007669"/>
    <property type="project" value="TreeGrafter"/>
</dbReference>
<feature type="transmembrane region" description="Helical" evidence="12">
    <location>
        <begin position="18"/>
        <end position="39"/>
    </location>
</feature>
<comment type="subcellular location">
    <subcellularLocation>
        <location evidence="1">Cell membrane</location>
        <topology evidence="1">Multi-pass membrane protein</topology>
    </subcellularLocation>
</comment>
<evidence type="ECO:0000313" key="16">
    <source>
        <dbReference type="Proteomes" id="UP000569202"/>
    </source>
</evidence>
<evidence type="ECO:0000259" key="13">
    <source>
        <dbReference type="PROSITE" id="PS50893"/>
    </source>
</evidence>
<dbReference type="GO" id="GO:0005524">
    <property type="term" value="F:ATP binding"/>
    <property type="evidence" value="ECO:0007669"/>
    <property type="project" value="UniProtKB-KW"/>
</dbReference>
<accession>A0A7Y2WBP9</accession>
<keyword evidence="6" id="KW-0547">Nucleotide-binding</keyword>
<dbReference type="PROSITE" id="PS00211">
    <property type="entry name" value="ABC_TRANSPORTER_1"/>
    <property type="match status" value="1"/>
</dbReference>
<keyword evidence="9 12" id="KW-1133">Transmembrane helix</keyword>
<name>A0A7Y2WBP9_9GAMM</name>
<dbReference type="InterPro" id="IPR027417">
    <property type="entry name" value="P-loop_NTPase"/>
</dbReference>
<evidence type="ECO:0000256" key="7">
    <source>
        <dbReference type="ARBA" id="ARBA00022840"/>
    </source>
</evidence>
<keyword evidence="7 15" id="KW-0067">ATP-binding</keyword>
<feature type="domain" description="ABC transporter" evidence="13">
    <location>
        <begin position="335"/>
        <end position="570"/>
    </location>
</feature>
<dbReference type="PANTHER" id="PTHR43394">
    <property type="entry name" value="ATP-DEPENDENT PERMEASE MDL1, MITOCHONDRIAL"/>
    <property type="match status" value="1"/>
</dbReference>
<evidence type="ECO:0000256" key="4">
    <source>
        <dbReference type="ARBA" id="ARBA00022519"/>
    </source>
</evidence>
<dbReference type="CDD" id="cd18552">
    <property type="entry name" value="ABC_6TM_MsbA_like"/>
    <property type="match status" value="1"/>
</dbReference>
<dbReference type="AlphaFoldDB" id="A0A7Y2WBP9"/>
<dbReference type="EMBL" id="JABERL010000023">
    <property type="protein sequence ID" value="NNH77913.1"/>
    <property type="molecule type" value="Genomic_DNA"/>
</dbReference>
<evidence type="ECO:0000256" key="5">
    <source>
        <dbReference type="ARBA" id="ARBA00022692"/>
    </source>
</evidence>
<keyword evidence="8" id="KW-1278">Translocase</keyword>
<evidence type="ECO:0000256" key="3">
    <source>
        <dbReference type="ARBA" id="ARBA00022475"/>
    </source>
</evidence>
<dbReference type="Gene3D" id="1.20.1560.10">
    <property type="entry name" value="ABC transporter type 1, transmembrane domain"/>
    <property type="match status" value="1"/>
</dbReference>
<evidence type="ECO:0000256" key="6">
    <source>
        <dbReference type="ARBA" id="ARBA00022741"/>
    </source>
</evidence>
<evidence type="ECO:0000313" key="15">
    <source>
        <dbReference type="EMBL" id="NNH77913.1"/>
    </source>
</evidence>
<dbReference type="SUPFAM" id="SSF90123">
    <property type="entry name" value="ABC transporter transmembrane region"/>
    <property type="match status" value="1"/>
</dbReference>
<keyword evidence="2" id="KW-0813">Transport</keyword>
<dbReference type="InterPro" id="IPR003593">
    <property type="entry name" value="AAA+_ATPase"/>
</dbReference>
<evidence type="ECO:0000256" key="1">
    <source>
        <dbReference type="ARBA" id="ARBA00004651"/>
    </source>
</evidence>
<dbReference type="InterPro" id="IPR003439">
    <property type="entry name" value="ABC_transporter-like_ATP-bd"/>
</dbReference>
<gene>
    <name evidence="15" type="primary">msbA</name>
    <name evidence="15" type="ORF">HLH17_09625</name>
</gene>
<dbReference type="RefSeq" id="WP_171540466.1">
    <property type="nucleotide sequence ID" value="NZ_JABERL010000023.1"/>
</dbReference>
<dbReference type="InterPro" id="IPR039421">
    <property type="entry name" value="Type_1_exporter"/>
</dbReference>
<dbReference type="InterPro" id="IPR017871">
    <property type="entry name" value="ABC_transporter-like_CS"/>
</dbReference>
<dbReference type="SMART" id="SM00382">
    <property type="entry name" value="AAA"/>
    <property type="match status" value="1"/>
</dbReference>
<keyword evidence="4" id="KW-0997">Cell inner membrane</keyword>
<feature type="transmembrane region" description="Helical" evidence="12">
    <location>
        <begin position="60"/>
        <end position="82"/>
    </location>
</feature>
<dbReference type="InterPro" id="IPR036640">
    <property type="entry name" value="ABC1_TM_sf"/>
</dbReference>
<proteinExistence type="predicted"/>
<organism evidence="15 16">
    <name type="scientific">Acinetobacter terrae</name>
    <dbReference type="NCBI Taxonomy" id="2731247"/>
    <lineage>
        <taxon>Bacteria</taxon>
        <taxon>Pseudomonadati</taxon>
        <taxon>Pseudomonadota</taxon>
        <taxon>Gammaproteobacteria</taxon>
        <taxon>Moraxellales</taxon>
        <taxon>Moraxellaceae</taxon>
        <taxon>Acinetobacter</taxon>
        <taxon>Acinetobacter Taxon 24</taxon>
    </lineage>
</organism>
<dbReference type="Proteomes" id="UP000569202">
    <property type="component" value="Unassembled WGS sequence"/>
</dbReference>
<evidence type="ECO:0000256" key="2">
    <source>
        <dbReference type="ARBA" id="ARBA00022448"/>
    </source>
</evidence>